<dbReference type="PANTHER" id="PTHR43976">
    <property type="entry name" value="SHORT CHAIN DEHYDROGENASE"/>
    <property type="match status" value="1"/>
</dbReference>
<accession>A0A1Q5UQ59</accession>
<evidence type="ECO:0000256" key="1">
    <source>
        <dbReference type="ARBA" id="ARBA00006484"/>
    </source>
</evidence>
<dbReference type="PANTHER" id="PTHR43976:SF16">
    <property type="entry name" value="SHORT-CHAIN DEHYDROGENASE_REDUCTASE FAMILY PROTEIN"/>
    <property type="match status" value="1"/>
</dbReference>
<dbReference type="PRINTS" id="PR00080">
    <property type="entry name" value="SDRFAMILY"/>
</dbReference>
<comment type="similarity">
    <text evidence="1 3">Belongs to the short-chain dehydrogenases/reductases (SDR) family.</text>
</comment>
<dbReference type="InterPro" id="IPR051911">
    <property type="entry name" value="SDR_oxidoreductase"/>
</dbReference>
<organism evidence="4 5">
    <name type="scientific">Penicillium subrubescens</name>
    <dbReference type="NCBI Taxonomy" id="1316194"/>
    <lineage>
        <taxon>Eukaryota</taxon>
        <taxon>Fungi</taxon>
        <taxon>Dikarya</taxon>
        <taxon>Ascomycota</taxon>
        <taxon>Pezizomycotina</taxon>
        <taxon>Eurotiomycetes</taxon>
        <taxon>Eurotiomycetidae</taxon>
        <taxon>Eurotiales</taxon>
        <taxon>Aspergillaceae</taxon>
        <taxon>Penicillium</taxon>
    </lineage>
</organism>
<evidence type="ECO:0000256" key="3">
    <source>
        <dbReference type="RuleBase" id="RU000363"/>
    </source>
</evidence>
<reference evidence="4 5" key="1">
    <citation type="submission" date="2016-10" db="EMBL/GenBank/DDBJ databases">
        <title>Genome sequence of the ascomycete fungus Penicillium subrubescens.</title>
        <authorList>
            <person name="De Vries R.P."/>
            <person name="Peng M."/>
            <person name="Dilokpimol A."/>
            <person name="Hilden K."/>
            <person name="Makela M.R."/>
            <person name="Grigoriev I."/>
            <person name="Riley R."/>
            <person name="Granchi Z."/>
        </authorList>
    </citation>
    <scope>NUCLEOTIDE SEQUENCE [LARGE SCALE GENOMIC DNA]</scope>
    <source>
        <strain evidence="4 5">CBS 132785</strain>
    </source>
</reference>
<proteinExistence type="inferred from homology"/>
<protein>
    <recommendedName>
        <fullName evidence="6">Oxidoreductase YusZ</fullName>
    </recommendedName>
</protein>
<evidence type="ECO:0000256" key="2">
    <source>
        <dbReference type="ARBA" id="ARBA00023002"/>
    </source>
</evidence>
<dbReference type="PRINTS" id="PR00081">
    <property type="entry name" value="GDHRDH"/>
</dbReference>
<dbReference type="Proteomes" id="UP000186955">
    <property type="component" value="Unassembled WGS sequence"/>
</dbReference>
<dbReference type="NCBIfam" id="NF006114">
    <property type="entry name" value="PRK08263.1"/>
    <property type="match status" value="1"/>
</dbReference>
<evidence type="ECO:0008006" key="6">
    <source>
        <dbReference type="Google" id="ProtNLM"/>
    </source>
</evidence>
<dbReference type="AlphaFoldDB" id="A0A1Q5UQ59"/>
<dbReference type="Gene3D" id="3.40.50.720">
    <property type="entry name" value="NAD(P)-binding Rossmann-like Domain"/>
    <property type="match status" value="1"/>
</dbReference>
<evidence type="ECO:0000313" key="5">
    <source>
        <dbReference type="Proteomes" id="UP000186955"/>
    </source>
</evidence>
<dbReference type="GO" id="GO:0016491">
    <property type="term" value="F:oxidoreductase activity"/>
    <property type="evidence" value="ECO:0007669"/>
    <property type="project" value="UniProtKB-KW"/>
</dbReference>
<dbReference type="OrthoDB" id="1274115at2759"/>
<dbReference type="STRING" id="1316194.A0A1Q5UQ59"/>
<name>A0A1Q5UQ59_9EURO</name>
<keyword evidence="5" id="KW-1185">Reference proteome</keyword>
<keyword evidence="2" id="KW-0560">Oxidoreductase</keyword>
<dbReference type="SUPFAM" id="SSF51735">
    <property type="entry name" value="NAD(P)-binding Rossmann-fold domains"/>
    <property type="match status" value="1"/>
</dbReference>
<gene>
    <name evidence="4" type="ORF">PENSUB_13946</name>
</gene>
<comment type="caution">
    <text evidence="4">The sequence shown here is derived from an EMBL/GenBank/DDBJ whole genome shotgun (WGS) entry which is preliminary data.</text>
</comment>
<dbReference type="InterPro" id="IPR036291">
    <property type="entry name" value="NAD(P)-bd_dom_sf"/>
</dbReference>
<sequence length="273" mass="28968">MKVWFITGSSRGLGLAVAEAALNNGDSVIATARKPEQLANLVGKYGADRVLPVALDVTNNDQAIAAVKTGHEKFGRIDVVVNNAGYANTASVEDIDIDDFRRQVDANLFGVVYVTKAVVPIMRQQKSGHIFQISSVGGRLGSPGLAAYQCSKWAVGGFSTVLSREIAPFGIKITVLEPGGIRTDWAGASMGIPPISEPYQQSVGAMVEHLRSMSGNEPSIPSKIGQIILKLLDEEEPPLRLVIGPDAVPYAKSVGEALAASDEKWRELSLSSA</sequence>
<evidence type="ECO:0000313" key="4">
    <source>
        <dbReference type="EMBL" id="OKP14594.1"/>
    </source>
</evidence>
<dbReference type="Pfam" id="PF00106">
    <property type="entry name" value="adh_short"/>
    <property type="match status" value="1"/>
</dbReference>
<dbReference type="CDD" id="cd05374">
    <property type="entry name" value="17beta-HSD-like_SDR_c"/>
    <property type="match status" value="1"/>
</dbReference>
<dbReference type="EMBL" id="MNBE01000079">
    <property type="protein sequence ID" value="OKP14594.1"/>
    <property type="molecule type" value="Genomic_DNA"/>
</dbReference>
<dbReference type="InterPro" id="IPR002347">
    <property type="entry name" value="SDR_fam"/>
</dbReference>